<feature type="signal peptide" evidence="1">
    <location>
        <begin position="1"/>
        <end position="34"/>
    </location>
</feature>
<dbReference type="InterPro" id="IPR008309">
    <property type="entry name" value="YdbL"/>
</dbReference>
<keyword evidence="1" id="KW-0732">Signal</keyword>
<reference evidence="3" key="1">
    <citation type="journal article" date="2019" name="Int. J. Syst. Evol. Microbiol.">
        <title>The Global Catalogue of Microorganisms (GCM) 10K type strain sequencing project: providing services to taxonomists for standard genome sequencing and annotation.</title>
        <authorList>
            <consortium name="The Broad Institute Genomics Platform"/>
            <consortium name="The Broad Institute Genome Sequencing Center for Infectious Disease"/>
            <person name="Wu L."/>
            <person name="Ma J."/>
        </authorList>
    </citation>
    <scope>NUCLEOTIDE SEQUENCE [LARGE SCALE GENOMIC DNA]</scope>
    <source>
        <strain evidence="3">CCUG 59685</strain>
    </source>
</reference>
<dbReference type="PIRSF" id="PIRSF025560">
    <property type="entry name" value="UCP025560"/>
    <property type="match status" value="1"/>
</dbReference>
<name>A0ABW3GHG7_9PROT</name>
<comment type="caution">
    <text evidence="2">The sequence shown here is derived from an EMBL/GenBank/DDBJ whole genome shotgun (WGS) entry which is preliminary data.</text>
</comment>
<organism evidence="2 3">
    <name type="scientific">Methylophilus glucosoxydans</name>
    <dbReference type="NCBI Taxonomy" id="752553"/>
    <lineage>
        <taxon>Bacteria</taxon>
        <taxon>Pseudomonadati</taxon>
        <taxon>Pseudomonadota</taxon>
        <taxon>Betaproteobacteria</taxon>
        <taxon>Nitrosomonadales</taxon>
        <taxon>Methylophilaceae</taxon>
        <taxon>Methylophilus</taxon>
    </lineage>
</organism>
<sequence>MIHALFNALCRYRQSAISVLTTILLVAAPTAALAAADLDINTPALAAVKASMQARHPQLLPYYQSGAIGFTADGYIAIKEASGVPLSQRNMVTSLVNQENNDRTQLYQGIAAANGHPEWTGEIQRTFAQRWMDKAQAGWFVQKDGQWLKK</sequence>
<evidence type="ECO:0000313" key="2">
    <source>
        <dbReference type="EMBL" id="MFD0929704.1"/>
    </source>
</evidence>
<dbReference type="Pfam" id="PF07027">
    <property type="entry name" value="DUF1318"/>
    <property type="match status" value="1"/>
</dbReference>
<gene>
    <name evidence="2" type="ORF">ACFQ1T_07930</name>
</gene>
<feature type="chain" id="PRO_5046597096" evidence="1">
    <location>
        <begin position="35"/>
        <end position="150"/>
    </location>
</feature>
<evidence type="ECO:0000256" key="1">
    <source>
        <dbReference type="SAM" id="SignalP"/>
    </source>
</evidence>
<dbReference type="Proteomes" id="UP001597106">
    <property type="component" value="Unassembled WGS sequence"/>
</dbReference>
<evidence type="ECO:0000313" key="3">
    <source>
        <dbReference type="Proteomes" id="UP001597106"/>
    </source>
</evidence>
<protein>
    <submittedName>
        <fullName evidence="2">YdbL family protein</fullName>
    </submittedName>
</protein>
<proteinExistence type="predicted"/>
<dbReference type="EMBL" id="JBHTJW010000002">
    <property type="protein sequence ID" value="MFD0929704.1"/>
    <property type="molecule type" value="Genomic_DNA"/>
</dbReference>
<dbReference type="RefSeq" id="WP_313988421.1">
    <property type="nucleotide sequence ID" value="NZ_JBHTJW010000002.1"/>
</dbReference>
<keyword evidence="3" id="KW-1185">Reference proteome</keyword>
<accession>A0ABW3GHG7</accession>